<evidence type="ECO:0000313" key="1">
    <source>
        <dbReference type="EMBL" id="MBE7940530.1"/>
    </source>
</evidence>
<organism evidence="1 2">
    <name type="scientific">Ramlibacter aquaticus</name>
    <dbReference type="NCBI Taxonomy" id="2780094"/>
    <lineage>
        <taxon>Bacteria</taxon>
        <taxon>Pseudomonadati</taxon>
        <taxon>Pseudomonadota</taxon>
        <taxon>Betaproteobacteria</taxon>
        <taxon>Burkholderiales</taxon>
        <taxon>Comamonadaceae</taxon>
        <taxon>Ramlibacter</taxon>
    </lineage>
</organism>
<dbReference type="RefSeq" id="WP_193780072.1">
    <property type="nucleotide sequence ID" value="NZ_JADDOJ010000024.1"/>
</dbReference>
<keyword evidence="2" id="KW-1185">Reference proteome</keyword>
<name>A0ABR9SDV1_9BURK</name>
<comment type="caution">
    <text evidence="1">The sequence shown here is derived from an EMBL/GenBank/DDBJ whole genome shotgun (WGS) entry which is preliminary data.</text>
</comment>
<protein>
    <submittedName>
        <fullName evidence="1">Uncharacterized protein</fullName>
    </submittedName>
</protein>
<gene>
    <name evidence="1" type="ORF">IM725_08110</name>
</gene>
<sequence length="190" mass="21711">MSAKPQTTRLRIDPITNLPSINTFGELSDFLRSAASDEDSRKFSEMMSQLSVHIEGIISSLRASRERERVAPMLVDFLTVLRNHRAFVVHLGLSWRGLYEYAAYLQALNNFRVLIGQWLLDGGTQSRELTLTAEDFELVAWRTLGEGMLLIDMYEQWIQGPGASDDGPTLSGAREPQVERAVQWWKRLRR</sequence>
<dbReference type="Proteomes" id="UP000715965">
    <property type="component" value="Unassembled WGS sequence"/>
</dbReference>
<reference evidence="1 2" key="1">
    <citation type="submission" date="2020-10" db="EMBL/GenBank/DDBJ databases">
        <title>Draft genome of Ramlibacter aquaticus LMG 30558.</title>
        <authorList>
            <person name="Props R."/>
        </authorList>
    </citation>
    <scope>NUCLEOTIDE SEQUENCE [LARGE SCALE GENOMIC DNA]</scope>
    <source>
        <strain evidence="1 2">LMG 30558</strain>
    </source>
</reference>
<accession>A0ABR9SDV1</accession>
<evidence type="ECO:0000313" key="2">
    <source>
        <dbReference type="Proteomes" id="UP000715965"/>
    </source>
</evidence>
<proteinExistence type="predicted"/>
<dbReference type="EMBL" id="JADDOJ010000024">
    <property type="protein sequence ID" value="MBE7940530.1"/>
    <property type="molecule type" value="Genomic_DNA"/>
</dbReference>